<reference evidence="2" key="1">
    <citation type="journal article" date="2023" name="IScience">
        <title>Live-bearing cockroach genome reveals convergent evolutionary mechanisms linked to viviparity in insects and beyond.</title>
        <authorList>
            <person name="Fouks B."/>
            <person name="Harrison M.C."/>
            <person name="Mikhailova A.A."/>
            <person name="Marchal E."/>
            <person name="English S."/>
            <person name="Carruthers M."/>
            <person name="Jennings E.C."/>
            <person name="Chiamaka E.L."/>
            <person name="Frigard R.A."/>
            <person name="Pippel M."/>
            <person name="Attardo G.M."/>
            <person name="Benoit J.B."/>
            <person name="Bornberg-Bauer E."/>
            <person name="Tobe S.S."/>
        </authorList>
    </citation>
    <scope>NUCLEOTIDE SEQUENCE</scope>
    <source>
        <strain evidence="2">Stay&amp;Tobe</strain>
    </source>
</reference>
<gene>
    <name evidence="2" type="ORF">L9F63_028270</name>
</gene>
<dbReference type="Proteomes" id="UP001233999">
    <property type="component" value="Unassembled WGS sequence"/>
</dbReference>
<protein>
    <submittedName>
        <fullName evidence="2">Uncharacterized protein</fullName>
    </submittedName>
</protein>
<feature type="non-terminal residue" evidence="2">
    <location>
        <position position="68"/>
    </location>
</feature>
<proteinExistence type="predicted"/>
<evidence type="ECO:0000313" key="3">
    <source>
        <dbReference type="Proteomes" id="UP001233999"/>
    </source>
</evidence>
<evidence type="ECO:0000256" key="1">
    <source>
        <dbReference type="SAM" id="SignalP"/>
    </source>
</evidence>
<keyword evidence="3" id="KW-1185">Reference proteome</keyword>
<comment type="caution">
    <text evidence="2">The sequence shown here is derived from an EMBL/GenBank/DDBJ whole genome shotgun (WGS) entry which is preliminary data.</text>
</comment>
<name>A0AAD7ZW42_DIPPU</name>
<reference evidence="2" key="2">
    <citation type="submission" date="2023-05" db="EMBL/GenBank/DDBJ databases">
        <authorList>
            <person name="Fouks B."/>
        </authorList>
    </citation>
    <scope>NUCLEOTIDE SEQUENCE</scope>
    <source>
        <strain evidence="2">Stay&amp;Tobe</strain>
        <tissue evidence="2">Testes</tissue>
    </source>
</reference>
<dbReference type="AlphaFoldDB" id="A0AAD7ZW42"/>
<organism evidence="2 3">
    <name type="scientific">Diploptera punctata</name>
    <name type="common">Pacific beetle cockroach</name>
    <dbReference type="NCBI Taxonomy" id="6984"/>
    <lineage>
        <taxon>Eukaryota</taxon>
        <taxon>Metazoa</taxon>
        <taxon>Ecdysozoa</taxon>
        <taxon>Arthropoda</taxon>
        <taxon>Hexapoda</taxon>
        <taxon>Insecta</taxon>
        <taxon>Pterygota</taxon>
        <taxon>Neoptera</taxon>
        <taxon>Polyneoptera</taxon>
        <taxon>Dictyoptera</taxon>
        <taxon>Blattodea</taxon>
        <taxon>Blaberoidea</taxon>
        <taxon>Blaberidae</taxon>
        <taxon>Diplopterinae</taxon>
        <taxon>Diploptera</taxon>
    </lineage>
</organism>
<sequence>LLFVLKMAILVLNMFKLSSLHLVHPSIVIVPEGRRQWILETTVMAAQVATVQQAQEDAGGGVRDFLAQ</sequence>
<accession>A0AAD7ZW42</accession>
<dbReference type="EMBL" id="JASPKZ010006291">
    <property type="protein sequence ID" value="KAJ9587476.1"/>
    <property type="molecule type" value="Genomic_DNA"/>
</dbReference>
<keyword evidence="1" id="KW-0732">Signal</keyword>
<evidence type="ECO:0000313" key="2">
    <source>
        <dbReference type="EMBL" id="KAJ9587476.1"/>
    </source>
</evidence>
<feature type="signal peptide" evidence="1">
    <location>
        <begin position="1"/>
        <end position="19"/>
    </location>
</feature>
<feature type="chain" id="PRO_5042169014" evidence="1">
    <location>
        <begin position="20"/>
        <end position="68"/>
    </location>
</feature>